<keyword evidence="1" id="KW-0378">Hydrolase</keyword>
<sequence>MSYFLWLSDTHYDPYYGTNCAFSSGYYGGVFCNDTTDRLGRHGCDSPAALVKDALDFAREVATQPEFVVVSGDLVRHGVDKLFACDDEEFREGGEGHDDASVIEAAHADFHPKAMEKAAEVAGGLIEMIATAFPETEVILSLGNNDVVPVSGLLAIAPRKAYPTLSNKPSKDYYLELPEDGEQDAGGMLGLLHGSLNTTNSTSAKPALDHNDRPTFLRGGYYLREVHGDRVVILCLNTILYSSNFLPQPEHVEDPGTRSSGKRCTYTNSESTIATVSNYDGDIQLLADVLSSYEIVSQYDNVVIGQLFGHLHSSEFRIGTAGVDGMIPPLSTPILLGPSITPLHGNNPAFHVVKLGDVPGGDTRLLDIDTYSVVSNDFTKGWAKLHTFSETYKVASSIMEKEGLSGDAFRAILKSMKDTLTLESSFLKRYRSYMLSGAGDDGLGRGMKSECDRSCRIRSLCTMEAATSFGYESCLDAETKSDGGGAMVLGAAAGGVICFFGLVAVILRRRRWQRQECYSAAVSVDEEVMGKDDEDEIT</sequence>
<keyword evidence="3" id="KW-0472">Membrane</keyword>
<evidence type="ECO:0000256" key="1">
    <source>
        <dbReference type="ARBA" id="ARBA00022801"/>
    </source>
</evidence>
<dbReference type="Proteomes" id="UP000266841">
    <property type="component" value="Unassembled WGS sequence"/>
</dbReference>
<dbReference type="PANTHER" id="PTHR10340">
    <property type="entry name" value="SPHINGOMYELIN PHOSPHODIESTERASE"/>
    <property type="match status" value="1"/>
</dbReference>
<evidence type="ECO:0000256" key="2">
    <source>
        <dbReference type="ARBA" id="ARBA00023180"/>
    </source>
</evidence>
<keyword evidence="5" id="KW-1185">Reference proteome</keyword>
<evidence type="ECO:0000256" key="3">
    <source>
        <dbReference type="SAM" id="Phobius"/>
    </source>
</evidence>
<keyword evidence="3" id="KW-0812">Transmembrane</keyword>
<proteinExistence type="predicted"/>
<dbReference type="InterPro" id="IPR029052">
    <property type="entry name" value="Metallo-depent_PP-like"/>
</dbReference>
<dbReference type="SUPFAM" id="SSF56300">
    <property type="entry name" value="Metallo-dependent phosphatases"/>
    <property type="match status" value="1"/>
</dbReference>
<name>K0SY45_THAOC</name>
<dbReference type="PANTHER" id="PTHR10340:SF57">
    <property type="entry name" value="METALLOPHOS DOMAIN-CONTAINING PROTEIN"/>
    <property type="match status" value="1"/>
</dbReference>
<comment type="caution">
    <text evidence="4">The sequence shown here is derived from an EMBL/GenBank/DDBJ whole genome shotgun (WGS) entry which is preliminary data.</text>
</comment>
<organism evidence="4 5">
    <name type="scientific">Thalassiosira oceanica</name>
    <name type="common">Marine diatom</name>
    <dbReference type="NCBI Taxonomy" id="159749"/>
    <lineage>
        <taxon>Eukaryota</taxon>
        <taxon>Sar</taxon>
        <taxon>Stramenopiles</taxon>
        <taxon>Ochrophyta</taxon>
        <taxon>Bacillariophyta</taxon>
        <taxon>Coscinodiscophyceae</taxon>
        <taxon>Thalassiosirophycidae</taxon>
        <taxon>Thalassiosirales</taxon>
        <taxon>Thalassiosiraceae</taxon>
        <taxon>Thalassiosira</taxon>
    </lineage>
</organism>
<keyword evidence="3" id="KW-1133">Transmembrane helix</keyword>
<accession>K0SY45</accession>
<protein>
    <recommendedName>
        <fullName evidence="6">Calcineurin-like phosphoesterase domain-containing protein</fullName>
    </recommendedName>
</protein>
<keyword evidence="2" id="KW-0325">Glycoprotein</keyword>
<evidence type="ECO:0000313" key="4">
    <source>
        <dbReference type="EMBL" id="EJK70305.1"/>
    </source>
</evidence>
<evidence type="ECO:0000313" key="5">
    <source>
        <dbReference type="Proteomes" id="UP000266841"/>
    </source>
</evidence>
<dbReference type="eggNOG" id="KOG3770">
    <property type="taxonomic scope" value="Eukaryota"/>
</dbReference>
<dbReference type="AlphaFoldDB" id="K0SY45"/>
<gene>
    <name evidence="4" type="ORF">THAOC_08346</name>
</gene>
<feature type="transmembrane region" description="Helical" evidence="3">
    <location>
        <begin position="484"/>
        <end position="507"/>
    </location>
</feature>
<evidence type="ECO:0008006" key="6">
    <source>
        <dbReference type="Google" id="ProtNLM"/>
    </source>
</evidence>
<dbReference type="GO" id="GO:0016787">
    <property type="term" value="F:hydrolase activity"/>
    <property type="evidence" value="ECO:0007669"/>
    <property type="project" value="UniProtKB-KW"/>
</dbReference>
<dbReference type="EMBL" id="AGNL01008726">
    <property type="protein sequence ID" value="EJK70305.1"/>
    <property type="molecule type" value="Genomic_DNA"/>
</dbReference>
<dbReference type="OrthoDB" id="348678at2759"/>
<reference evidence="4 5" key="1">
    <citation type="journal article" date="2012" name="Genome Biol.">
        <title>Genome and low-iron response of an oceanic diatom adapted to chronic iron limitation.</title>
        <authorList>
            <person name="Lommer M."/>
            <person name="Specht M."/>
            <person name="Roy A.S."/>
            <person name="Kraemer L."/>
            <person name="Andreson R."/>
            <person name="Gutowska M.A."/>
            <person name="Wolf J."/>
            <person name="Bergner S.V."/>
            <person name="Schilhabel M.B."/>
            <person name="Klostermeier U.C."/>
            <person name="Beiko R.G."/>
            <person name="Rosenstiel P."/>
            <person name="Hippler M."/>
            <person name="Laroche J."/>
        </authorList>
    </citation>
    <scope>NUCLEOTIDE SEQUENCE [LARGE SCALE GENOMIC DNA]</scope>
    <source>
        <strain evidence="4 5">CCMP1005</strain>
    </source>
</reference>